<sequence length="208" mass="22894">MEIIPSILTDDPADFREKIKKLELLVKRIAIDVADGTLTSSATVSGYAELNSIQTDLNIDAHLMVRNPAAILVEWLKTKAGRFFIHSESDADSGRLIDDIHSAGKKIGLVLNPETPIEKIEVFLNRIDLVQFMAVNPGFDGGHFVESVVEKIRNFHDNYPDMPIVVDGSVNPDTIPKLIAAGASEFVVGSYIWQSQDIGQAIKKLQNV</sequence>
<dbReference type="GO" id="GO:0016857">
    <property type="term" value="F:racemase and epimerase activity, acting on carbohydrates and derivatives"/>
    <property type="evidence" value="ECO:0007669"/>
    <property type="project" value="InterPro"/>
</dbReference>
<name>A0A0G1L2I0_9BACT</name>
<dbReference type="AlphaFoldDB" id="A0A0G1L2I0"/>
<dbReference type="GO" id="GO:0046496">
    <property type="term" value="P:nicotinamide nucleotide metabolic process"/>
    <property type="evidence" value="ECO:0007669"/>
    <property type="project" value="UniProtKB-ARBA"/>
</dbReference>
<evidence type="ECO:0000256" key="6">
    <source>
        <dbReference type="ARBA" id="ARBA00022833"/>
    </source>
</evidence>
<dbReference type="Proteomes" id="UP000034368">
    <property type="component" value="Unassembled WGS sequence"/>
</dbReference>
<dbReference type="PANTHER" id="PTHR11749">
    <property type="entry name" value="RIBULOSE-5-PHOSPHATE-3-EPIMERASE"/>
    <property type="match status" value="1"/>
</dbReference>
<evidence type="ECO:0000313" key="12">
    <source>
        <dbReference type="Proteomes" id="UP000034368"/>
    </source>
</evidence>
<comment type="cofactor">
    <cofactor evidence="3">
        <name>Fe(2+)</name>
        <dbReference type="ChEBI" id="CHEBI:29033"/>
    </cofactor>
</comment>
<dbReference type="EMBL" id="LCKD01000011">
    <property type="protein sequence ID" value="KKT89935.1"/>
    <property type="molecule type" value="Genomic_DNA"/>
</dbReference>
<keyword evidence="6" id="KW-0862">Zinc</keyword>
<comment type="subunit">
    <text evidence="4">Homodimer.</text>
</comment>
<protein>
    <submittedName>
        <fullName evidence="11">Ribulose-phosphate 3-epimerase</fullName>
    </submittedName>
</protein>
<dbReference type="SUPFAM" id="SSF51366">
    <property type="entry name" value="Ribulose-phoshate binding barrel"/>
    <property type="match status" value="1"/>
</dbReference>
<evidence type="ECO:0000256" key="4">
    <source>
        <dbReference type="ARBA" id="ARBA00011738"/>
    </source>
</evidence>
<reference evidence="11 12" key="1">
    <citation type="journal article" date="2015" name="Nature">
        <title>rRNA introns, odd ribosomes, and small enigmatic genomes across a large radiation of phyla.</title>
        <authorList>
            <person name="Brown C.T."/>
            <person name="Hug L.A."/>
            <person name="Thomas B.C."/>
            <person name="Sharon I."/>
            <person name="Castelle C.J."/>
            <person name="Singh A."/>
            <person name="Wilkins M.J."/>
            <person name="Williams K.H."/>
            <person name="Banfield J.F."/>
        </authorList>
    </citation>
    <scope>NUCLEOTIDE SEQUENCE [LARGE SCALE GENOMIC DNA]</scope>
</reference>
<evidence type="ECO:0000256" key="3">
    <source>
        <dbReference type="ARBA" id="ARBA00001954"/>
    </source>
</evidence>
<dbReference type="GO" id="GO:0006163">
    <property type="term" value="P:purine nucleotide metabolic process"/>
    <property type="evidence" value="ECO:0007669"/>
    <property type="project" value="UniProtKB-ARBA"/>
</dbReference>
<gene>
    <name evidence="11" type="ORF">UW90_C0011G0011</name>
</gene>
<evidence type="ECO:0000256" key="1">
    <source>
        <dbReference type="ARBA" id="ARBA00001936"/>
    </source>
</evidence>
<keyword evidence="5" id="KW-0479">Metal-binding</keyword>
<dbReference type="Gene3D" id="3.20.20.70">
    <property type="entry name" value="Aldolase class I"/>
    <property type="match status" value="1"/>
</dbReference>
<proteinExistence type="predicted"/>
<comment type="cofactor">
    <cofactor evidence="1">
        <name>Mn(2+)</name>
        <dbReference type="ChEBI" id="CHEBI:29035"/>
    </cofactor>
</comment>
<keyword evidence="10" id="KW-0119">Carbohydrate metabolism</keyword>
<comment type="caution">
    <text evidence="11">The sequence shown here is derived from an EMBL/GenBank/DDBJ whole genome shotgun (WGS) entry which is preliminary data.</text>
</comment>
<evidence type="ECO:0000256" key="5">
    <source>
        <dbReference type="ARBA" id="ARBA00022723"/>
    </source>
</evidence>
<organism evidence="11 12">
    <name type="scientific">Candidatus Yanofskybacteria bacterium GW2011_GWB1_45_11</name>
    <dbReference type="NCBI Taxonomy" id="1619026"/>
    <lineage>
        <taxon>Bacteria</taxon>
        <taxon>Candidatus Yanofskyibacteriota</taxon>
    </lineage>
</organism>
<evidence type="ECO:0000256" key="9">
    <source>
        <dbReference type="ARBA" id="ARBA00023235"/>
    </source>
</evidence>
<comment type="cofactor">
    <cofactor evidence="2">
        <name>Zn(2+)</name>
        <dbReference type="ChEBI" id="CHEBI:29105"/>
    </cofactor>
</comment>
<dbReference type="InterPro" id="IPR013785">
    <property type="entry name" value="Aldolase_TIM"/>
</dbReference>
<evidence type="ECO:0000313" key="11">
    <source>
        <dbReference type="EMBL" id="KKT89935.1"/>
    </source>
</evidence>
<keyword evidence="9" id="KW-0413">Isomerase</keyword>
<evidence type="ECO:0000256" key="8">
    <source>
        <dbReference type="ARBA" id="ARBA00023211"/>
    </source>
</evidence>
<accession>A0A0G1L2I0</accession>
<dbReference type="GO" id="GO:0006091">
    <property type="term" value="P:generation of precursor metabolites and energy"/>
    <property type="evidence" value="ECO:0007669"/>
    <property type="project" value="UniProtKB-ARBA"/>
</dbReference>
<keyword evidence="8" id="KW-0464">Manganese</keyword>
<dbReference type="InterPro" id="IPR011060">
    <property type="entry name" value="RibuloseP-bd_barrel"/>
</dbReference>
<dbReference type="GO" id="GO:0046872">
    <property type="term" value="F:metal ion binding"/>
    <property type="evidence" value="ECO:0007669"/>
    <property type="project" value="UniProtKB-KW"/>
</dbReference>
<dbReference type="Pfam" id="PF00834">
    <property type="entry name" value="Ribul_P_3_epim"/>
    <property type="match status" value="1"/>
</dbReference>
<dbReference type="GO" id="GO:1901135">
    <property type="term" value="P:carbohydrate derivative metabolic process"/>
    <property type="evidence" value="ECO:0007669"/>
    <property type="project" value="UniProtKB-ARBA"/>
</dbReference>
<keyword evidence="7" id="KW-0408">Iron</keyword>
<dbReference type="InterPro" id="IPR000056">
    <property type="entry name" value="Ribul_P_3_epim-like"/>
</dbReference>
<dbReference type="GO" id="GO:0005975">
    <property type="term" value="P:carbohydrate metabolic process"/>
    <property type="evidence" value="ECO:0007669"/>
    <property type="project" value="InterPro"/>
</dbReference>
<evidence type="ECO:0000256" key="10">
    <source>
        <dbReference type="ARBA" id="ARBA00023277"/>
    </source>
</evidence>
<dbReference type="FunFam" id="3.20.20.70:FF:000191">
    <property type="entry name" value="ribulose-phosphate 3-epimerase isoform X2"/>
    <property type="match status" value="1"/>
</dbReference>
<evidence type="ECO:0000256" key="2">
    <source>
        <dbReference type="ARBA" id="ARBA00001947"/>
    </source>
</evidence>
<evidence type="ECO:0000256" key="7">
    <source>
        <dbReference type="ARBA" id="ARBA00023004"/>
    </source>
</evidence>
<dbReference type="CDD" id="cd00429">
    <property type="entry name" value="RPE"/>
    <property type="match status" value="1"/>
</dbReference>